<dbReference type="SUPFAM" id="SSF47413">
    <property type="entry name" value="lambda repressor-like DNA-binding domains"/>
    <property type="match status" value="1"/>
</dbReference>
<gene>
    <name evidence="2" type="ORF">ACFPZN_41650</name>
</gene>
<sequence length="270" mass="30337">MPLRESLDPDNSLWDWIAVDLYFYRNKAGLSCAQLGRLLHVNRQAVSNLEAGRLKLDMTKAKILDELWDLNKHFQRLVKYARAGHDPNWFKAHVIYEQRASVIKTYEAMVVPGLLQSEDYARALLTEGRRSKDVEAGVRNRMSRQAVLTKENPAHLWVILSQNALDWPVGGPGVMRDQLGALLEVAELPNVAVRILPRSVGAHVALEGSFKVITVKEGDVAYMEACGGGRTTQDPTEVAERRIRFDEIGADSLSRALSKDLIRKTMETYA</sequence>
<keyword evidence="3" id="KW-1185">Reference proteome</keyword>
<dbReference type="PROSITE" id="PS50943">
    <property type="entry name" value="HTH_CROC1"/>
    <property type="match status" value="1"/>
</dbReference>
<dbReference type="Pfam" id="PF19054">
    <property type="entry name" value="DUF5753"/>
    <property type="match status" value="1"/>
</dbReference>
<proteinExistence type="predicted"/>
<dbReference type="EMBL" id="JBHSON010000082">
    <property type="protein sequence ID" value="MFC5752155.1"/>
    <property type="molecule type" value="Genomic_DNA"/>
</dbReference>
<dbReference type="CDD" id="cd00093">
    <property type="entry name" value="HTH_XRE"/>
    <property type="match status" value="1"/>
</dbReference>
<dbReference type="InterPro" id="IPR001387">
    <property type="entry name" value="Cro/C1-type_HTH"/>
</dbReference>
<reference evidence="3" key="1">
    <citation type="journal article" date="2019" name="Int. J. Syst. Evol. Microbiol.">
        <title>The Global Catalogue of Microorganisms (GCM) 10K type strain sequencing project: providing services to taxonomists for standard genome sequencing and annotation.</title>
        <authorList>
            <consortium name="The Broad Institute Genomics Platform"/>
            <consortium name="The Broad Institute Genome Sequencing Center for Infectious Disease"/>
            <person name="Wu L."/>
            <person name="Ma J."/>
        </authorList>
    </citation>
    <scope>NUCLEOTIDE SEQUENCE [LARGE SCALE GENOMIC DNA]</scope>
    <source>
        <strain evidence="3">KCTC 42087</strain>
    </source>
</reference>
<dbReference type="InterPro" id="IPR010982">
    <property type="entry name" value="Lambda_DNA-bd_dom_sf"/>
</dbReference>
<protein>
    <submittedName>
        <fullName evidence="2">Scr1 family TA system antitoxin-like transcriptional regulator</fullName>
    </submittedName>
</protein>
<organism evidence="2 3">
    <name type="scientific">Actinomadura rugatobispora</name>
    <dbReference type="NCBI Taxonomy" id="1994"/>
    <lineage>
        <taxon>Bacteria</taxon>
        <taxon>Bacillati</taxon>
        <taxon>Actinomycetota</taxon>
        <taxon>Actinomycetes</taxon>
        <taxon>Streptosporangiales</taxon>
        <taxon>Thermomonosporaceae</taxon>
        <taxon>Actinomadura</taxon>
    </lineage>
</organism>
<feature type="domain" description="HTH cro/C1-type" evidence="1">
    <location>
        <begin position="21"/>
        <end position="64"/>
    </location>
</feature>
<accession>A0ABW1A9I5</accession>
<evidence type="ECO:0000313" key="3">
    <source>
        <dbReference type="Proteomes" id="UP001596074"/>
    </source>
</evidence>
<dbReference type="RefSeq" id="WP_378288117.1">
    <property type="nucleotide sequence ID" value="NZ_JBHSON010000082.1"/>
</dbReference>
<dbReference type="Gene3D" id="1.10.260.40">
    <property type="entry name" value="lambda repressor-like DNA-binding domains"/>
    <property type="match status" value="1"/>
</dbReference>
<name>A0ABW1A9I5_9ACTN</name>
<comment type="caution">
    <text evidence="2">The sequence shown here is derived from an EMBL/GenBank/DDBJ whole genome shotgun (WGS) entry which is preliminary data.</text>
</comment>
<evidence type="ECO:0000259" key="1">
    <source>
        <dbReference type="PROSITE" id="PS50943"/>
    </source>
</evidence>
<evidence type="ECO:0000313" key="2">
    <source>
        <dbReference type="EMBL" id="MFC5752155.1"/>
    </source>
</evidence>
<dbReference type="Proteomes" id="UP001596074">
    <property type="component" value="Unassembled WGS sequence"/>
</dbReference>
<dbReference type="InterPro" id="IPR043917">
    <property type="entry name" value="DUF5753"/>
</dbReference>